<dbReference type="STRING" id="41431.PCC8801_1824"/>
<evidence type="ECO:0000313" key="4">
    <source>
        <dbReference type="Proteomes" id="UP000008204"/>
    </source>
</evidence>
<organism evidence="3 4">
    <name type="scientific">Rippkaea orientalis (strain PCC 8801 / RF-1)</name>
    <name type="common">Cyanothece sp. (strain PCC 8801)</name>
    <dbReference type="NCBI Taxonomy" id="41431"/>
    <lineage>
        <taxon>Bacteria</taxon>
        <taxon>Bacillati</taxon>
        <taxon>Cyanobacteriota</taxon>
        <taxon>Cyanophyceae</taxon>
        <taxon>Oscillatoriophycideae</taxon>
        <taxon>Chroococcales</taxon>
        <taxon>Aphanothecaceae</taxon>
        <taxon>Rippkaea</taxon>
        <taxon>Rippkaea orientalis</taxon>
    </lineage>
</organism>
<keyword evidence="4" id="KW-1185">Reference proteome</keyword>
<dbReference type="HOGENOM" id="CLU_1281427_0_0_3"/>
<keyword evidence="2" id="KW-0812">Transmembrane</keyword>
<gene>
    <name evidence="3" type="ordered locus">PCC8801_1824</name>
</gene>
<protein>
    <submittedName>
        <fullName evidence="3">Uncharacterized protein</fullName>
    </submittedName>
</protein>
<dbReference type="EMBL" id="CP001287">
    <property type="protein sequence ID" value="ACK65867.1"/>
    <property type="molecule type" value="Genomic_DNA"/>
</dbReference>
<accession>B7JX18</accession>
<reference evidence="4" key="1">
    <citation type="journal article" date="2011" name="MBio">
        <title>Novel metabolic attributes of the genus Cyanothece, comprising a group of unicellular nitrogen-fixing Cyanobacteria.</title>
        <authorList>
            <person name="Bandyopadhyay A."/>
            <person name="Elvitigala T."/>
            <person name="Welsh E."/>
            <person name="Stockel J."/>
            <person name="Liberton M."/>
            <person name="Min H."/>
            <person name="Sherman L.A."/>
            <person name="Pakrasi H.B."/>
        </authorList>
    </citation>
    <scope>NUCLEOTIDE SEQUENCE [LARGE SCALE GENOMIC DNA]</scope>
    <source>
        <strain evidence="4">PCC 8801</strain>
    </source>
</reference>
<keyword evidence="2" id="KW-0472">Membrane</keyword>
<dbReference type="OrthoDB" id="574774at2"/>
<feature type="compositionally biased region" description="Polar residues" evidence="1">
    <location>
        <begin position="75"/>
        <end position="89"/>
    </location>
</feature>
<evidence type="ECO:0000313" key="3">
    <source>
        <dbReference type="EMBL" id="ACK65867.1"/>
    </source>
</evidence>
<keyword evidence="2" id="KW-1133">Transmembrane helix</keyword>
<dbReference type="RefSeq" id="WP_012595139.1">
    <property type="nucleotide sequence ID" value="NC_011726.1"/>
</dbReference>
<name>B7JX18_RIPO1</name>
<sequence length="215" mass="23764">MVPHRNSLYEQSKANLGSLVKQTSQVGLGFLVMLLLTGGSPSGLIVALSVCLGIGFVVWDQIKEADNKENRLSNRESSVVNIPPLSNHSENTKDKAKNYLDSSSVTINISSNILSVGSASYRIDKIDAVEAIKIKASLLELATVGRSYAVLIRSTGDYIFLARSRDKKSIIEVAKMIRYAMTEQKTGNNNYFNSVNFNGYTANEDQYFKIDEKKR</sequence>
<evidence type="ECO:0000256" key="1">
    <source>
        <dbReference type="SAM" id="MobiDB-lite"/>
    </source>
</evidence>
<feature type="region of interest" description="Disordered" evidence="1">
    <location>
        <begin position="73"/>
        <end position="94"/>
    </location>
</feature>
<dbReference type="AlphaFoldDB" id="B7JX18"/>
<dbReference type="Proteomes" id="UP000008204">
    <property type="component" value="Chromosome"/>
</dbReference>
<feature type="transmembrane region" description="Helical" evidence="2">
    <location>
        <begin position="26"/>
        <end position="59"/>
    </location>
</feature>
<dbReference type="KEGG" id="cyp:PCC8801_1824"/>
<proteinExistence type="predicted"/>
<evidence type="ECO:0000256" key="2">
    <source>
        <dbReference type="SAM" id="Phobius"/>
    </source>
</evidence>
<dbReference type="eggNOG" id="COG1357">
    <property type="taxonomic scope" value="Bacteria"/>
</dbReference>